<keyword evidence="2" id="KW-1185">Reference proteome</keyword>
<evidence type="ECO:0000313" key="1">
    <source>
        <dbReference type="EMBL" id="PON60719.1"/>
    </source>
</evidence>
<proteinExistence type="predicted"/>
<dbReference type="Proteomes" id="UP000237000">
    <property type="component" value="Unassembled WGS sequence"/>
</dbReference>
<comment type="caution">
    <text evidence="1">The sequence shown here is derived from an EMBL/GenBank/DDBJ whole genome shotgun (WGS) entry which is preliminary data.</text>
</comment>
<protein>
    <submittedName>
        <fullName evidence="1">Uncharacterized protein</fullName>
    </submittedName>
</protein>
<reference evidence="2" key="1">
    <citation type="submission" date="2016-06" db="EMBL/GenBank/DDBJ databases">
        <title>Parallel loss of symbiosis genes in relatives of nitrogen-fixing non-legume Parasponia.</title>
        <authorList>
            <person name="Van Velzen R."/>
            <person name="Holmer R."/>
            <person name="Bu F."/>
            <person name="Rutten L."/>
            <person name="Van Zeijl A."/>
            <person name="Liu W."/>
            <person name="Santuari L."/>
            <person name="Cao Q."/>
            <person name="Sharma T."/>
            <person name="Shen D."/>
            <person name="Roswanjaya Y."/>
            <person name="Wardhani T."/>
            <person name="Kalhor M.S."/>
            <person name="Jansen J."/>
            <person name="Van den Hoogen J."/>
            <person name="Gungor B."/>
            <person name="Hartog M."/>
            <person name="Hontelez J."/>
            <person name="Verver J."/>
            <person name="Yang W.-C."/>
            <person name="Schijlen E."/>
            <person name="Repin R."/>
            <person name="Schilthuizen M."/>
            <person name="Schranz E."/>
            <person name="Heidstra R."/>
            <person name="Miyata K."/>
            <person name="Fedorova E."/>
            <person name="Kohlen W."/>
            <person name="Bisseling T."/>
            <person name="Smit S."/>
            <person name="Geurts R."/>
        </authorList>
    </citation>
    <scope>NUCLEOTIDE SEQUENCE [LARGE SCALE GENOMIC DNA]</scope>
    <source>
        <strain evidence="2">cv. RG33-2</strain>
    </source>
</reference>
<evidence type="ECO:0000313" key="2">
    <source>
        <dbReference type="Proteomes" id="UP000237000"/>
    </source>
</evidence>
<dbReference type="AlphaFoldDB" id="A0A2P5CI50"/>
<dbReference type="InParanoid" id="A0A2P5CI50"/>
<organism evidence="1 2">
    <name type="scientific">Trema orientale</name>
    <name type="common">Charcoal tree</name>
    <name type="synonym">Celtis orientalis</name>
    <dbReference type="NCBI Taxonomy" id="63057"/>
    <lineage>
        <taxon>Eukaryota</taxon>
        <taxon>Viridiplantae</taxon>
        <taxon>Streptophyta</taxon>
        <taxon>Embryophyta</taxon>
        <taxon>Tracheophyta</taxon>
        <taxon>Spermatophyta</taxon>
        <taxon>Magnoliopsida</taxon>
        <taxon>eudicotyledons</taxon>
        <taxon>Gunneridae</taxon>
        <taxon>Pentapetalae</taxon>
        <taxon>rosids</taxon>
        <taxon>fabids</taxon>
        <taxon>Rosales</taxon>
        <taxon>Cannabaceae</taxon>
        <taxon>Trema</taxon>
    </lineage>
</organism>
<name>A0A2P5CI50_TREOI</name>
<gene>
    <name evidence="1" type="ORF">TorRG33x02_284060</name>
</gene>
<dbReference type="EMBL" id="JXTC01000362">
    <property type="protein sequence ID" value="PON60719.1"/>
    <property type="molecule type" value="Genomic_DNA"/>
</dbReference>
<sequence>MDRSTWPCRGSRRPPEARRKWRKVCGGPRWWYPNRVPNEELLLGDIANGNQARRRGEGRLLGGYRGAGPE</sequence>
<accession>A0A2P5CI50</accession>